<reference evidence="2 3" key="1">
    <citation type="journal article" date="2009" name="PLoS Genet.">
        <title>Genomic analysis of the basal lineage fungus Rhizopus oryzae reveals a whole-genome duplication.</title>
        <authorList>
            <person name="Ma L.-J."/>
            <person name="Ibrahim A.S."/>
            <person name="Skory C."/>
            <person name="Grabherr M.G."/>
            <person name="Burger G."/>
            <person name="Butler M."/>
            <person name="Elias M."/>
            <person name="Idnurm A."/>
            <person name="Lang B.F."/>
            <person name="Sone T."/>
            <person name="Abe A."/>
            <person name="Calvo S.E."/>
            <person name="Corrochano L.M."/>
            <person name="Engels R."/>
            <person name="Fu J."/>
            <person name="Hansberg W."/>
            <person name="Kim J.-M."/>
            <person name="Kodira C.D."/>
            <person name="Koehrsen M.J."/>
            <person name="Liu B."/>
            <person name="Miranda-Saavedra D."/>
            <person name="O'Leary S."/>
            <person name="Ortiz-Castellanos L."/>
            <person name="Poulter R."/>
            <person name="Rodriguez-Romero J."/>
            <person name="Ruiz-Herrera J."/>
            <person name="Shen Y.-Q."/>
            <person name="Zeng Q."/>
            <person name="Galagan J."/>
            <person name="Birren B.W."/>
            <person name="Cuomo C.A."/>
            <person name="Wickes B.L."/>
        </authorList>
    </citation>
    <scope>NUCLEOTIDE SEQUENCE [LARGE SCALE GENOMIC DNA]</scope>
    <source>
        <strain evidence="3">RA 99-880 / ATCC MYA-4621 / FGSC 9543 / NRRL 43880</strain>
    </source>
</reference>
<feature type="transmembrane region" description="Helical" evidence="1">
    <location>
        <begin position="40"/>
        <end position="65"/>
    </location>
</feature>
<dbReference type="GeneID" id="93617172"/>
<keyword evidence="3" id="KW-1185">Reference proteome</keyword>
<evidence type="ECO:0000256" key="1">
    <source>
        <dbReference type="SAM" id="Phobius"/>
    </source>
</evidence>
<protein>
    <submittedName>
        <fullName evidence="2">Uncharacterized protein</fullName>
    </submittedName>
</protein>
<dbReference type="OMA" id="ENLLYTW"/>
<name>I1CAL6_RHIO9</name>
<dbReference type="EMBL" id="CH476738">
    <property type="protein sequence ID" value="EIE85496.1"/>
    <property type="molecule type" value="Genomic_DNA"/>
</dbReference>
<dbReference type="InParanoid" id="I1CAL6"/>
<proteinExistence type="predicted"/>
<keyword evidence="1" id="KW-0812">Transmembrane</keyword>
<dbReference type="eggNOG" id="ENOG502RAU9">
    <property type="taxonomic scope" value="Eukaryota"/>
</dbReference>
<dbReference type="RefSeq" id="XP_067520892.1">
    <property type="nucleotide sequence ID" value="XM_067664791.1"/>
</dbReference>
<sequence length="210" mass="24429">MYWRHPLVLIGTIFLLLTLAALMAQIVAIAPQTVFSEDRVLLVCFVIGLICAILADVAAFTYTFLPLIEWKKEKRSTEGLSKTTALGIWFFVTQCTFYIIQVVLYIWFISSSNWDYFTTLLAIDYVIRYIQYLFYIWPPPQYLIDYLGTKLFSASVHSSVEIIDRPTNKCNTFLSSERYTKATHVDYESRVDDVENRMPSYDTSKYESNH</sequence>
<gene>
    <name evidence="2" type="ORF">RO3G_10206</name>
</gene>
<keyword evidence="1" id="KW-1133">Transmembrane helix</keyword>
<dbReference type="VEuPathDB" id="FungiDB:RO3G_10206"/>
<evidence type="ECO:0000313" key="3">
    <source>
        <dbReference type="Proteomes" id="UP000009138"/>
    </source>
</evidence>
<dbReference type="OrthoDB" id="2213666at2759"/>
<keyword evidence="1" id="KW-0472">Membrane</keyword>
<feature type="transmembrane region" description="Helical" evidence="1">
    <location>
        <begin position="116"/>
        <end position="137"/>
    </location>
</feature>
<organism evidence="2 3">
    <name type="scientific">Rhizopus delemar (strain RA 99-880 / ATCC MYA-4621 / FGSC 9543 / NRRL 43880)</name>
    <name type="common">Mucormycosis agent</name>
    <name type="synonym">Rhizopus arrhizus var. delemar</name>
    <dbReference type="NCBI Taxonomy" id="246409"/>
    <lineage>
        <taxon>Eukaryota</taxon>
        <taxon>Fungi</taxon>
        <taxon>Fungi incertae sedis</taxon>
        <taxon>Mucoromycota</taxon>
        <taxon>Mucoromycotina</taxon>
        <taxon>Mucoromycetes</taxon>
        <taxon>Mucorales</taxon>
        <taxon>Mucorineae</taxon>
        <taxon>Rhizopodaceae</taxon>
        <taxon>Rhizopus</taxon>
    </lineage>
</organism>
<feature type="transmembrane region" description="Helical" evidence="1">
    <location>
        <begin position="86"/>
        <end position="110"/>
    </location>
</feature>
<accession>I1CAL6</accession>
<evidence type="ECO:0000313" key="2">
    <source>
        <dbReference type="EMBL" id="EIE85496.1"/>
    </source>
</evidence>
<dbReference type="Proteomes" id="UP000009138">
    <property type="component" value="Unassembled WGS sequence"/>
</dbReference>
<dbReference type="AlphaFoldDB" id="I1CAL6"/>